<dbReference type="AlphaFoldDB" id="A0A5P8W1S2"/>
<dbReference type="RefSeq" id="WP_152589513.1">
    <property type="nucleotide sequence ID" value="NZ_CP045226.1"/>
</dbReference>
<dbReference type="InterPro" id="IPR003615">
    <property type="entry name" value="HNH_nuc"/>
</dbReference>
<reference evidence="2 3" key="1">
    <citation type="submission" date="2019-10" db="EMBL/GenBank/DDBJ databases">
        <title>Genomic and transcriptomic insights into the perfect genentic adaptation of a filamentous nitrogen-fixing cyanobacterium to rice fields.</title>
        <authorList>
            <person name="Chen Z."/>
        </authorList>
    </citation>
    <scope>NUCLEOTIDE SEQUENCE [LARGE SCALE GENOMIC DNA]</scope>
    <source>
        <strain evidence="2">CCNUC1</strain>
    </source>
</reference>
<dbReference type="Gene3D" id="1.10.30.50">
    <property type="match status" value="1"/>
</dbReference>
<dbReference type="Pfam" id="PF14279">
    <property type="entry name" value="HNH_5"/>
    <property type="match status" value="1"/>
</dbReference>
<organism evidence="2 3">
    <name type="scientific">Nostoc sphaeroides CCNUC1</name>
    <dbReference type="NCBI Taxonomy" id="2653204"/>
    <lineage>
        <taxon>Bacteria</taxon>
        <taxon>Bacillati</taxon>
        <taxon>Cyanobacteriota</taxon>
        <taxon>Cyanophyceae</taxon>
        <taxon>Nostocales</taxon>
        <taxon>Nostocaceae</taxon>
        <taxon>Nostoc</taxon>
    </lineage>
</organism>
<dbReference type="PANTHER" id="PTHR33877:SF1">
    <property type="entry name" value="TYPE IV METHYL-DIRECTED RESTRICTION ENZYME ECOKMCRA"/>
    <property type="match status" value="1"/>
</dbReference>
<dbReference type="KEGG" id="nsh:GXM_04156"/>
<dbReference type="InterPro" id="IPR029471">
    <property type="entry name" value="HNH_5"/>
</dbReference>
<dbReference type="PANTHER" id="PTHR33877">
    <property type="entry name" value="SLL1193 PROTEIN"/>
    <property type="match status" value="1"/>
</dbReference>
<sequence length="86" mass="10025">MENRQVNPKQKRNKKQQLSDLYGSSCWWCRQNIPQNKLTIEHLLPKSRGGSNSFENLRLSCFSCNNSRGNSLYPPGSKKLNCYQLY</sequence>
<gene>
    <name evidence="2" type="ORF">GXM_04156</name>
</gene>
<name>A0A5P8W1S2_9NOSO</name>
<evidence type="ECO:0000313" key="2">
    <source>
        <dbReference type="EMBL" id="QFS46675.1"/>
    </source>
</evidence>
<dbReference type="EMBL" id="CP045226">
    <property type="protein sequence ID" value="QFS46675.1"/>
    <property type="molecule type" value="Genomic_DNA"/>
</dbReference>
<evidence type="ECO:0000259" key="1">
    <source>
        <dbReference type="SMART" id="SM00507"/>
    </source>
</evidence>
<feature type="domain" description="HNH nuclease" evidence="1">
    <location>
        <begin position="13"/>
        <end position="66"/>
    </location>
</feature>
<dbReference type="SMART" id="SM00507">
    <property type="entry name" value="HNHc"/>
    <property type="match status" value="1"/>
</dbReference>
<proteinExistence type="predicted"/>
<dbReference type="Proteomes" id="UP000326678">
    <property type="component" value="Chromosome Gxm1"/>
</dbReference>
<dbReference type="CDD" id="cd00085">
    <property type="entry name" value="HNHc"/>
    <property type="match status" value="1"/>
</dbReference>
<protein>
    <submittedName>
        <fullName evidence="2">Ribonuclease III</fullName>
    </submittedName>
</protein>
<accession>A0A5P8W1S2</accession>
<dbReference type="InterPro" id="IPR052892">
    <property type="entry name" value="NA-targeting_endonuclease"/>
</dbReference>
<evidence type="ECO:0000313" key="3">
    <source>
        <dbReference type="Proteomes" id="UP000326678"/>
    </source>
</evidence>
<keyword evidence="3" id="KW-1185">Reference proteome</keyword>